<feature type="transmembrane region" description="Helical" evidence="7">
    <location>
        <begin position="45"/>
        <end position="65"/>
    </location>
</feature>
<dbReference type="PANTHER" id="PTHR10165:SF158">
    <property type="entry name" value="PAP2 DOMAIN PROTEIN (AFU_ORTHOLOGUE AFUA_4G08970)"/>
    <property type="match status" value="1"/>
</dbReference>
<dbReference type="GO" id="GO:0006644">
    <property type="term" value="P:phospholipid metabolic process"/>
    <property type="evidence" value="ECO:0007669"/>
    <property type="project" value="InterPro"/>
</dbReference>
<dbReference type="InterPro" id="IPR043216">
    <property type="entry name" value="PAP-like"/>
</dbReference>
<feature type="compositionally biased region" description="Low complexity" evidence="6">
    <location>
        <begin position="350"/>
        <end position="359"/>
    </location>
</feature>
<dbReference type="Pfam" id="PF01569">
    <property type="entry name" value="PAP2"/>
    <property type="match status" value="1"/>
</dbReference>
<reference evidence="9 10" key="1">
    <citation type="submission" date="2016-05" db="EMBL/GenBank/DDBJ databases">
        <title>Genome sequencing of Trichophyton rubrum CMCC(F)T1i isolated from hair.</title>
        <authorList>
            <person name="Zhan P."/>
            <person name="Tao Y."/>
            <person name="Liu W."/>
        </authorList>
    </citation>
    <scope>NUCLEOTIDE SEQUENCE [LARGE SCALE GENOMIC DNA]</scope>
    <source>
        <strain evidence="10">CMCC(F)T1i</strain>
    </source>
</reference>
<dbReference type="SUPFAM" id="SSF48317">
    <property type="entry name" value="Acid phosphatase/Vanadium-dependent haloperoxidase"/>
    <property type="match status" value="1"/>
</dbReference>
<evidence type="ECO:0000256" key="3">
    <source>
        <dbReference type="ARBA" id="ARBA00022692"/>
    </source>
</evidence>
<keyword evidence="3 7" id="KW-0812">Transmembrane</keyword>
<dbReference type="GO" id="GO:0016020">
    <property type="term" value="C:membrane"/>
    <property type="evidence" value="ECO:0007669"/>
    <property type="project" value="UniProtKB-SubCell"/>
</dbReference>
<evidence type="ECO:0000256" key="2">
    <source>
        <dbReference type="ARBA" id="ARBA00008816"/>
    </source>
</evidence>
<evidence type="ECO:0000313" key="10">
    <source>
        <dbReference type="Proteomes" id="UP000243015"/>
    </source>
</evidence>
<evidence type="ECO:0000313" key="9">
    <source>
        <dbReference type="EMBL" id="OAL65167.1"/>
    </source>
</evidence>
<evidence type="ECO:0000256" key="5">
    <source>
        <dbReference type="ARBA" id="ARBA00023136"/>
    </source>
</evidence>
<dbReference type="VEuPathDB" id="FungiDB:TERG_06778"/>
<accession>A0A178F165</accession>
<dbReference type="Proteomes" id="UP000243015">
    <property type="component" value="Unassembled WGS sequence"/>
</dbReference>
<evidence type="ECO:0000256" key="4">
    <source>
        <dbReference type="ARBA" id="ARBA00022989"/>
    </source>
</evidence>
<dbReference type="CDD" id="cd03390">
    <property type="entry name" value="PAP2_containing_1_like"/>
    <property type="match status" value="1"/>
</dbReference>
<evidence type="ECO:0000256" key="6">
    <source>
        <dbReference type="SAM" id="MobiDB-lite"/>
    </source>
</evidence>
<dbReference type="GO" id="GO:0046839">
    <property type="term" value="P:phospholipid dephosphorylation"/>
    <property type="evidence" value="ECO:0007669"/>
    <property type="project" value="TreeGrafter"/>
</dbReference>
<dbReference type="GO" id="GO:0008195">
    <property type="term" value="F:phosphatidate phosphatase activity"/>
    <property type="evidence" value="ECO:0007669"/>
    <property type="project" value="TreeGrafter"/>
</dbReference>
<keyword evidence="4 7" id="KW-1133">Transmembrane helix</keyword>
<evidence type="ECO:0000256" key="7">
    <source>
        <dbReference type="SAM" id="Phobius"/>
    </source>
</evidence>
<dbReference type="PANTHER" id="PTHR10165">
    <property type="entry name" value="LIPID PHOSPHATE PHOSPHATASE"/>
    <property type="match status" value="1"/>
</dbReference>
<dbReference type="AlphaFoldDB" id="A0A178F165"/>
<evidence type="ECO:0000259" key="8">
    <source>
        <dbReference type="SMART" id="SM00014"/>
    </source>
</evidence>
<comment type="caution">
    <text evidence="9">The sequence shown here is derived from an EMBL/GenBank/DDBJ whole genome shotgun (WGS) entry which is preliminary data.</text>
</comment>
<keyword evidence="5 7" id="KW-0472">Membrane</keyword>
<dbReference type="EMBL" id="LHPM01000014">
    <property type="protein sequence ID" value="OAL65167.1"/>
    <property type="molecule type" value="Genomic_DNA"/>
</dbReference>
<feature type="transmembrane region" description="Helical" evidence="7">
    <location>
        <begin position="94"/>
        <end position="115"/>
    </location>
</feature>
<dbReference type="InterPro" id="IPR036938">
    <property type="entry name" value="PAP2/HPO_sf"/>
</dbReference>
<dbReference type="SMART" id="SM00014">
    <property type="entry name" value="acidPPc"/>
    <property type="match status" value="1"/>
</dbReference>
<comment type="similarity">
    <text evidence="2">Belongs to the PA-phosphatase related phosphoesterase family.</text>
</comment>
<feature type="transmembrane region" description="Helical" evidence="7">
    <location>
        <begin position="145"/>
        <end position="169"/>
    </location>
</feature>
<organism evidence="9 10">
    <name type="scientific">Trichophyton rubrum</name>
    <name type="common">Athlete's foot fungus</name>
    <name type="synonym">Epidermophyton rubrum</name>
    <dbReference type="NCBI Taxonomy" id="5551"/>
    <lineage>
        <taxon>Eukaryota</taxon>
        <taxon>Fungi</taxon>
        <taxon>Dikarya</taxon>
        <taxon>Ascomycota</taxon>
        <taxon>Pezizomycotina</taxon>
        <taxon>Eurotiomycetes</taxon>
        <taxon>Eurotiomycetidae</taxon>
        <taxon>Onygenales</taxon>
        <taxon>Arthrodermataceae</taxon>
        <taxon>Trichophyton</taxon>
    </lineage>
</organism>
<comment type="subcellular location">
    <subcellularLocation>
        <location evidence="1">Membrane</location>
        <topology evidence="1">Multi-pass membrane protein</topology>
    </subcellularLocation>
</comment>
<feature type="domain" description="Phosphatidic acid phosphatase type 2/haloperoxidase" evidence="8">
    <location>
        <begin position="152"/>
        <end position="295"/>
    </location>
</feature>
<proteinExistence type="inferred from homology"/>
<dbReference type="Gene3D" id="1.20.144.10">
    <property type="entry name" value="Phosphatidic acid phosphatase type 2/haloperoxidase"/>
    <property type="match status" value="1"/>
</dbReference>
<protein>
    <submittedName>
        <fullName evidence="9">PAP2 domain-containing protein</fullName>
    </submittedName>
</protein>
<name>A0A178F165_TRIRU</name>
<feature type="region of interest" description="Disordered" evidence="6">
    <location>
        <begin position="346"/>
        <end position="454"/>
    </location>
</feature>
<sequence>MDAQLPSKLPFSKKRLRARIVLSCNASSRWREGMRQLSRSRPTDSLLFLCFFFAGSALIIGFFILDRVEPFHQPFALQNYTLHYPYAVNERVPIPLALAISGGFPVLVIVVYTIVLDGLFSHSKPVNIATGKRKLMGKYRLKDRLWELNCGILGLVLAQGAAFVITGALKNACGKPRPDLIDRCKPRTFEQPEFGLSNYTICTQTDHEILKDGFRSFPSGHSSSSFAGLFYLSLYLAGKLHVMDSRGEVWKAFIVMVPTLSAGLVAVSRIMDARHHPFDVISGSLLGVGCGWVAYRQYFPSLAEPWKKGRAHPIRTWGSIPEPPVYTHRRLLEYENDQAKLVPRADEEYQAAQTSQEQAQTHDIPESAPALMSNPFEHQKAQRRRRLADTDYGASSSESEGYEMQQTRYEPRHHQGANTSSNAAPRYAAYHPPDHRTPSNSPPLERHPASIVKS</sequence>
<gene>
    <name evidence="9" type="ORF">A7C99_3649</name>
</gene>
<dbReference type="InterPro" id="IPR000326">
    <property type="entry name" value="PAP2/HPO"/>
</dbReference>
<evidence type="ECO:0000256" key="1">
    <source>
        <dbReference type="ARBA" id="ARBA00004141"/>
    </source>
</evidence>